<keyword evidence="4 5" id="KW-0472">Membrane</keyword>
<keyword evidence="3 5" id="KW-1133">Transmembrane helix</keyword>
<keyword evidence="2 5" id="KW-0812">Transmembrane</keyword>
<keyword evidence="1 5" id="KW-1003">Cell membrane</keyword>
<evidence type="ECO:0000313" key="7">
    <source>
        <dbReference type="Proteomes" id="UP001208567"/>
    </source>
</evidence>
<dbReference type="InterPro" id="IPR022781">
    <property type="entry name" value="Flagellar_biosynth_FliO"/>
</dbReference>
<keyword evidence="6" id="KW-0282">Flagellum</keyword>
<name>A0ABQ5NAX2_9CLOT</name>
<evidence type="ECO:0000313" key="6">
    <source>
        <dbReference type="EMBL" id="GLC32360.1"/>
    </source>
</evidence>
<sequence>MDSEFWLMLLKIILALPFILVLIYLSLKYGGSKLQHIQNGRYIKILERVTLSKENSLLVVRIGEKGYVISSTNNNIQVLSEVSSEEMTKIEETKIIPQYSSLKEFYEKVIRKKEDNHE</sequence>
<evidence type="ECO:0000256" key="3">
    <source>
        <dbReference type="ARBA" id="ARBA00022989"/>
    </source>
</evidence>
<feature type="transmembrane region" description="Helical" evidence="5">
    <location>
        <begin position="6"/>
        <end position="27"/>
    </location>
</feature>
<keyword evidence="6" id="KW-0969">Cilium</keyword>
<keyword evidence="5" id="KW-0975">Bacterial flagellum</keyword>
<reference evidence="6 7" key="1">
    <citation type="journal article" date="2024" name="Int. J. Syst. Evol. Microbiol.">
        <title>Clostridium omnivorum sp. nov., isolated from anoxic soil under the treatment of reductive soil disinfestation.</title>
        <authorList>
            <person name="Ueki A."/>
            <person name="Tonouchi A."/>
            <person name="Kaku N."/>
            <person name="Honma S."/>
            <person name="Ueki K."/>
        </authorList>
    </citation>
    <scope>NUCLEOTIDE SEQUENCE [LARGE SCALE GENOMIC DNA]</scope>
    <source>
        <strain evidence="6 7">E14</strain>
    </source>
</reference>
<dbReference type="NCBIfam" id="TIGR03500">
    <property type="entry name" value="FliO_TIGR"/>
    <property type="match status" value="1"/>
</dbReference>
<comment type="similarity">
    <text evidence="5">Belongs to the FliO/MopB family.</text>
</comment>
<dbReference type="Pfam" id="PF04347">
    <property type="entry name" value="FliO"/>
    <property type="match status" value="1"/>
</dbReference>
<evidence type="ECO:0000256" key="4">
    <source>
        <dbReference type="ARBA" id="ARBA00023136"/>
    </source>
</evidence>
<proteinExistence type="inferred from homology"/>
<accession>A0ABQ5NAX2</accession>
<gene>
    <name evidence="6" type="primary">fliZ</name>
    <name evidence="6" type="ORF">bsdE14_37700</name>
</gene>
<comment type="caution">
    <text evidence="6">The sequence shown here is derived from an EMBL/GenBank/DDBJ whole genome shotgun (WGS) entry which is preliminary data.</text>
</comment>
<dbReference type="RefSeq" id="WP_264851662.1">
    <property type="nucleotide sequence ID" value="NZ_BRXR01000001.1"/>
</dbReference>
<keyword evidence="6" id="KW-0966">Cell projection</keyword>
<comment type="subcellular location">
    <subcellularLocation>
        <location evidence="5">Cell membrane</location>
    </subcellularLocation>
    <subcellularLocation>
        <location evidence="5">Bacterial flagellum basal body</location>
    </subcellularLocation>
</comment>
<evidence type="ECO:0000256" key="1">
    <source>
        <dbReference type="ARBA" id="ARBA00022475"/>
    </source>
</evidence>
<dbReference type="Proteomes" id="UP001208567">
    <property type="component" value="Unassembled WGS sequence"/>
</dbReference>
<evidence type="ECO:0000256" key="5">
    <source>
        <dbReference type="RuleBase" id="RU362064"/>
    </source>
</evidence>
<evidence type="ECO:0000256" key="2">
    <source>
        <dbReference type="ARBA" id="ARBA00022692"/>
    </source>
</evidence>
<keyword evidence="7" id="KW-1185">Reference proteome</keyword>
<dbReference type="EMBL" id="BRXR01000001">
    <property type="protein sequence ID" value="GLC32360.1"/>
    <property type="molecule type" value="Genomic_DNA"/>
</dbReference>
<organism evidence="6 7">
    <name type="scientific">Clostridium omnivorum</name>
    <dbReference type="NCBI Taxonomy" id="1604902"/>
    <lineage>
        <taxon>Bacteria</taxon>
        <taxon>Bacillati</taxon>
        <taxon>Bacillota</taxon>
        <taxon>Clostridia</taxon>
        <taxon>Eubacteriales</taxon>
        <taxon>Clostridiaceae</taxon>
        <taxon>Clostridium</taxon>
    </lineage>
</organism>
<protein>
    <recommendedName>
        <fullName evidence="5">Flagellar protein</fullName>
    </recommendedName>
</protein>